<evidence type="ECO:0000313" key="1">
    <source>
        <dbReference type="EMBL" id="SFK87342.1"/>
    </source>
</evidence>
<name>A0A1I4D1G3_9PROT</name>
<proteinExistence type="predicted"/>
<dbReference type="STRING" id="52441.SAMN05216302_101851"/>
<organism evidence="1 2">
    <name type="scientific">Nitrosomonas aestuarii</name>
    <dbReference type="NCBI Taxonomy" id="52441"/>
    <lineage>
        <taxon>Bacteria</taxon>
        <taxon>Pseudomonadati</taxon>
        <taxon>Pseudomonadota</taxon>
        <taxon>Betaproteobacteria</taxon>
        <taxon>Nitrosomonadales</taxon>
        <taxon>Nitrosomonadaceae</taxon>
        <taxon>Nitrosomonas</taxon>
    </lineage>
</organism>
<dbReference type="AlphaFoldDB" id="A0A1I4D1G3"/>
<protein>
    <submittedName>
        <fullName evidence="1">CRISPR-associated protein Cmr1</fullName>
    </submittedName>
</protein>
<keyword evidence="2" id="KW-1185">Reference proteome</keyword>
<reference evidence="2" key="1">
    <citation type="submission" date="2016-10" db="EMBL/GenBank/DDBJ databases">
        <authorList>
            <person name="Varghese N."/>
            <person name="Submissions S."/>
        </authorList>
    </citation>
    <scope>NUCLEOTIDE SEQUENCE [LARGE SCALE GENOMIC DNA]</scope>
    <source>
        <strain evidence="2">Nm69</strain>
    </source>
</reference>
<sequence length="125" mass="13776">MSVALFCSTIPDTKNCSGIPPYTLFSGNSKRPFDRHTFSKPGEVPSEVILHGLKLNLVILSLCDVSTDTECNSVLEAVRWWDNFGGVGARTRRGLGSIAIDDIKPLTDKDNEKFGCIMEKDENEP</sequence>
<evidence type="ECO:0000313" key="2">
    <source>
        <dbReference type="Proteomes" id="UP000199533"/>
    </source>
</evidence>
<gene>
    <name evidence="1" type="ORF">SAMN05216302_101851</name>
</gene>
<dbReference type="EMBL" id="FOSP01000018">
    <property type="protein sequence ID" value="SFK87342.1"/>
    <property type="molecule type" value="Genomic_DNA"/>
</dbReference>
<accession>A0A1I4D1G3</accession>
<dbReference type="Proteomes" id="UP000199533">
    <property type="component" value="Unassembled WGS sequence"/>
</dbReference>